<dbReference type="Pfam" id="PF13505">
    <property type="entry name" value="OMP_b-brl"/>
    <property type="match status" value="1"/>
</dbReference>
<evidence type="ECO:0000313" key="3">
    <source>
        <dbReference type="EMBL" id="KYG61041.1"/>
    </source>
</evidence>
<evidence type="ECO:0000313" key="4">
    <source>
        <dbReference type="Proteomes" id="UP000075391"/>
    </source>
</evidence>
<reference evidence="3 4" key="1">
    <citation type="submission" date="2016-03" db="EMBL/GenBank/DDBJ databases">
        <authorList>
            <person name="Ploux O."/>
        </authorList>
    </citation>
    <scope>NUCLEOTIDE SEQUENCE [LARGE SCALE GENOMIC DNA]</scope>
    <source>
        <strain evidence="3 4">BER2</strain>
    </source>
</reference>
<protein>
    <recommendedName>
        <fullName evidence="2">Outer membrane protein beta-barrel domain-containing protein</fullName>
    </recommendedName>
</protein>
<dbReference type="AlphaFoldDB" id="A0A150WDR2"/>
<gene>
    <name evidence="3" type="ORF">AZI85_08760</name>
</gene>
<dbReference type="Proteomes" id="UP000075391">
    <property type="component" value="Unassembled WGS sequence"/>
</dbReference>
<dbReference type="InterPro" id="IPR011250">
    <property type="entry name" value="OMP/PagP_B-barrel"/>
</dbReference>
<proteinExistence type="predicted"/>
<evidence type="ECO:0000256" key="1">
    <source>
        <dbReference type="ARBA" id="ARBA00022729"/>
    </source>
</evidence>
<sequence>MTPVKEAHMRNLSVLMLVLGFLVSAQSYAGFYIEPGITYEKGDNELEWPAPLGDSTGNTKGLGVNLKLGYHYDSVFFMGLDGSYSQPKFEHSATDYDADAKSSLYGVILGGQMPHIGLRIWGGYIFGGELDPDESGGVDVKFTGAKGPKVGLGFKIFMVSLNVEYMDLEYDDSKVEQAGPISGEIDNKLKNKLGLVSISLPLTL</sequence>
<name>A0A150WDR2_BDEBC</name>
<dbReference type="SUPFAM" id="SSF56925">
    <property type="entry name" value="OMPA-like"/>
    <property type="match status" value="1"/>
</dbReference>
<accession>A0A150WDR2</accession>
<keyword evidence="1" id="KW-0732">Signal</keyword>
<comment type="caution">
    <text evidence="3">The sequence shown here is derived from an EMBL/GenBank/DDBJ whole genome shotgun (WGS) entry which is preliminary data.</text>
</comment>
<dbReference type="EMBL" id="LUKF01000017">
    <property type="protein sequence ID" value="KYG61041.1"/>
    <property type="molecule type" value="Genomic_DNA"/>
</dbReference>
<feature type="domain" description="Outer membrane protein beta-barrel" evidence="2">
    <location>
        <begin position="15"/>
        <end position="171"/>
    </location>
</feature>
<organism evidence="3 4">
    <name type="scientific">Bdellovibrio bacteriovorus</name>
    <dbReference type="NCBI Taxonomy" id="959"/>
    <lineage>
        <taxon>Bacteria</taxon>
        <taxon>Pseudomonadati</taxon>
        <taxon>Bdellovibrionota</taxon>
        <taxon>Bdellovibrionia</taxon>
        <taxon>Bdellovibrionales</taxon>
        <taxon>Pseudobdellovibrionaceae</taxon>
        <taxon>Bdellovibrio</taxon>
    </lineage>
</organism>
<evidence type="ECO:0000259" key="2">
    <source>
        <dbReference type="Pfam" id="PF13505"/>
    </source>
</evidence>
<dbReference type="InterPro" id="IPR027385">
    <property type="entry name" value="Beta-barrel_OMP"/>
</dbReference>